<evidence type="ECO:0000256" key="1">
    <source>
        <dbReference type="SAM" id="MobiDB-lite"/>
    </source>
</evidence>
<feature type="region of interest" description="Disordered" evidence="1">
    <location>
        <begin position="794"/>
        <end position="827"/>
    </location>
</feature>
<proteinExistence type="predicted"/>
<feature type="compositionally biased region" description="Basic and acidic residues" evidence="1">
    <location>
        <begin position="808"/>
        <end position="827"/>
    </location>
</feature>
<feature type="compositionally biased region" description="Acidic residues" evidence="1">
    <location>
        <begin position="241"/>
        <end position="252"/>
    </location>
</feature>
<comment type="caution">
    <text evidence="2">The sequence shown here is derived from an EMBL/GenBank/DDBJ whole genome shotgun (WGS) entry which is preliminary data.</text>
</comment>
<dbReference type="AlphaFoldDB" id="A0A9P3LMV3"/>
<dbReference type="Proteomes" id="UP000703269">
    <property type="component" value="Unassembled WGS sequence"/>
</dbReference>
<feature type="region of interest" description="Disordered" evidence="1">
    <location>
        <begin position="545"/>
        <end position="586"/>
    </location>
</feature>
<protein>
    <submittedName>
        <fullName evidence="2">Uncharacterized protein</fullName>
    </submittedName>
</protein>
<evidence type="ECO:0000313" key="3">
    <source>
        <dbReference type="Proteomes" id="UP000703269"/>
    </source>
</evidence>
<evidence type="ECO:0000313" key="2">
    <source>
        <dbReference type="EMBL" id="GJF00766.1"/>
    </source>
</evidence>
<feature type="compositionally biased region" description="Acidic residues" evidence="1">
    <location>
        <begin position="260"/>
        <end position="287"/>
    </location>
</feature>
<reference evidence="2 3" key="1">
    <citation type="submission" date="2021-08" db="EMBL/GenBank/DDBJ databases">
        <title>Draft Genome Sequence of Phanerochaete sordida strain YK-624.</title>
        <authorList>
            <person name="Mori T."/>
            <person name="Dohra H."/>
            <person name="Suzuki T."/>
            <person name="Kawagishi H."/>
            <person name="Hirai H."/>
        </authorList>
    </citation>
    <scope>NUCLEOTIDE SEQUENCE [LARGE SCALE GENOMIC DNA]</scope>
    <source>
        <strain evidence="2 3">YK-624</strain>
    </source>
</reference>
<feature type="region of interest" description="Disordered" evidence="1">
    <location>
        <begin position="210"/>
        <end position="295"/>
    </location>
</feature>
<dbReference type="EMBL" id="BPQB01000198">
    <property type="protein sequence ID" value="GJF00766.1"/>
    <property type="molecule type" value="Genomic_DNA"/>
</dbReference>
<feature type="compositionally biased region" description="Polar residues" evidence="1">
    <location>
        <begin position="224"/>
        <end position="237"/>
    </location>
</feature>
<organism evidence="2 3">
    <name type="scientific">Phanerochaete sordida</name>
    <dbReference type="NCBI Taxonomy" id="48140"/>
    <lineage>
        <taxon>Eukaryota</taxon>
        <taxon>Fungi</taxon>
        <taxon>Dikarya</taxon>
        <taxon>Basidiomycota</taxon>
        <taxon>Agaricomycotina</taxon>
        <taxon>Agaricomycetes</taxon>
        <taxon>Polyporales</taxon>
        <taxon>Phanerochaetaceae</taxon>
        <taxon>Phanerochaete</taxon>
    </lineage>
</organism>
<accession>A0A9P3LMV3</accession>
<gene>
    <name evidence="2" type="ORF">PsYK624_170670</name>
</gene>
<feature type="compositionally biased region" description="Basic and acidic residues" evidence="1">
    <location>
        <begin position="555"/>
        <end position="564"/>
    </location>
</feature>
<sequence length="1201" mass="132980">MSVQAAVNLAPLGRVYTAQRPNTTTTGRPDGCYFAVIPETDTLERRDLAGAVDEKGQPEAMKFFGKGWYLAIPYAEPNNGTLATVSFEITILTGCVPDEVFRVERAIWPFVPATGTVICHMIEKDELFSEYCERDARSMPLTGTRVPQPAGIYIRKALSEIYDDMCDPRPRHFPGPARDPGKPYNALEELKHLPACPDIDAAWNRHLDSIGRRGKGDGEKGESASDSGGSLPSLETVSDSWSDEDGDEEGRGDDERSESVGESEEEEMDWEEDADGDEDDEEDDPEDYPPGGMSMRELASRDEIEAMIAPALRILEGEAWTHAVTRLCPADSKAGSATYVITGPGSGDQMLTSTCLRRLSTATQASVMRLDENPIPTSIDFHGLGPLPPRSPLRRDYWKTQTASPIPLHAPYDHATPERRASPMLAEMANAASARVDTSTSVLGHTTGMSAAAASMLNAWNAAITPTRGLGDLERPRASVECFHVSTPDVAMDGYAHDPADYAVPAFGTPNFSPDAGKLPTPRFLEKQRAGDAVAQQVSQAFAAKAAQALTPSDTQHEPEHAESWSDDDEDLDERRPSSTAPPIPPYYAGFRRQILLNQAEPDIVADYCSYICRYNAEALRDDPDALEDRYTLDLQCLRGIEERLPILKEAKKLELARNGCNEEILLNYDPPCTGEWYHTNLFEDVYTQAWDLRSDIWDINEILGYDNSFSLKKGLRKSPNNDPSTPLGMAWEDISCISLPPPVIEPLDAYSPTRSAFSVSPTCTHLASQHLTTQQTEPDDFSYLYEDLYRRSPTPGKPIPGPSSAHAARDTFDPARAEREDFKKSLREGPVTLDMVHRHADNLRVEPLEHLSDEELEERYTLNLACSRALAHILPALAVEASEETRARADGILVPPPSPSSTAYSTSADSTHIQASVDDFSIYSDILQINELVGQPSSVSLDDDYRQPVIAHGPDYLCGGDPSVPNGAFRIYLGRINEVNEDEEMTDLTSENSELDDDELDDDVYFEMANEFLETDPQNMGLHGAPHLHNEQPSDRGLDLPVPNPEQAARRYARDGTTGPTTLALLNTERQYLLDVMRGEAHDAVACGLLQHLEGVRHGNFGHERDAYEATFPFHKGYGSPLLFPEEQLTLRQCRHFWFHLGVPFLHASRIARIDFALHFRDDNADGDNARIRHLRDSLRLGTLGHSRRLVSNVPWGFAW</sequence>
<name>A0A9P3LMV3_9APHY</name>
<keyword evidence="3" id="KW-1185">Reference proteome</keyword>
<feature type="compositionally biased region" description="Basic and acidic residues" evidence="1">
    <location>
        <begin position="210"/>
        <end position="223"/>
    </location>
</feature>